<dbReference type="Gene3D" id="1.10.400.10">
    <property type="entry name" value="GI Alpha 1, domain 2-like"/>
    <property type="match status" value="1"/>
</dbReference>
<organism evidence="8 9">
    <name type="scientific">Armillaria borealis</name>
    <dbReference type="NCBI Taxonomy" id="47425"/>
    <lineage>
        <taxon>Eukaryota</taxon>
        <taxon>Fungi</taxon>
        <taxon>Dikarya</taxon>
        <taxon>Basidiomycota</taxon>
        <taxon>Agaricomycotina</taxon>
        <taxon>Agaricomycetes</taxon>
        <taxon>Agaricomycetidae</taxon>
        <taxon>Agaricales</taxon>
        <taxon>Marasmiineae</taxon>
        <taxon>Physalacriaceae</taxon>
        <taxon>Armillaria</taxon>
    </lineage>
</organism>
<dbReference type="Proteomes" id="UP001175226">
    <property type="component" value="Unassembled WGS sequence"/>
</dbReference>
<evidence type="ECO:0000256" key="4">
    <source>
        <dbReference type="ARBA" id="ARBA00023224"/>
    </source>
</evidence>
<dbReference type="GO" id="GO:0005737">
    <property type="term" value="C:cytoplasm"/>
    <property type="evidence" value="ECO:0007669"/>
    <property type="project" value="TreeGrafter"/>
</dbReference>
<keyword evidence="1 6" id="KW-0479">Metal-binding</keyword>
<evidence type="ECO:0000256" key="1">
    <source>
        <dbReference type="ARBA" id="ARBA00022723"/>
    </source>
</evidence>
<gene>
    <name evidence="8" type="ORF">EV421DRAFT_1790105</name>
</gene>
<dbReference type="FunFam" id="3.40.50.300:FF:000692">
    <property type="entry name" value="Guanine nucleotide-binding protein subunit alpha"/>
    <property type="match status" value="1"/>
</dbReference>
<dbReference type="PROSITE" id="PS51882">
    <property type="entry name" value="G_ALPHA"/>
    <property type="match status" value="1"/>
</dbReference>
<dbReference type="Pfam" id="PF00503">
    <property type="entry name" value="G-alpha"/>
    <property type="match status" value="1"/>
</dbReference>
<keyword evidence="6" id="KW-0460">Magnesium</keyword>
<dbReference type="PANTHER" id="PTHR10218">
    <property type="entry name" value="GTP-BINDING PROTEIN ALPHA SUBUNIT"/>
    <property type="match status" value="1"/>
</dbReference>
<feature type="region of interest" description="Disordered" evidence="7">
    <location>
        <begin position="45"/>
        <end position="65"/>
    </location>
</feature>
<dbReference type="PRINTS" id="PR00318">
    <property type="entry name" value="GPROTEINA"/>
</dbReference>
<feature type="compositionally biased region" description="Basic and acidic residues" evidence="7">
    <location>
        <begin position="48"/>
        <end position="59"/>
    </location>
</feature>
<name>A0AA39JSY0_9AGAR</name>
<keyword evidence="9" id="KW-1185">Reference proteome</keyword>
<dbReference type="Gene3D" id="3.40.50.300">
    <property type="entry name" value="P-loop containing nucleotide triphosphate hydrolases"/>
    <property type="match status" value="1"/>
</dbReference>
<feature type="binding site" evidence="5">
    <location>
        <begin position="373"/>
        <end position="376"/>
    </location>
    <ligand>
        <name>GTP</name>
        <dbReference type="ChEBI" id="CHEBI:37565"/>
    </ligand>
</feature>
<evidence type="ECO:0000256" key="5">
    <source>
        <dbReference type="PIRSR" id="PIRSR601019-1"/>
    </source>
</evidence>
<feature type="binding site" evidence="5">
    <location>
        <begin position="246"/>
        <end position="247"/>
    </location>
    <ligand>
        <name>GTP</name>
        <dbReference type="ChEBI" id="CHEBI:37565"/>
    </ligand>
</feature>
<feature type="binding site" evidence="6">
    <location>
        <position position="277"/>
    </location>
    <ligand>
        <name>Mg(2+)</name>
        <dbReference type="ChEBI" id="CHEBI:18420"/>
    </ligand>
</feature>
<keyword evidence="4" id="KW-0807">Transducer</keyword>
<evidence type="ECO:0000256" key="6">
    <source>
        <dbReference type="PIRSR" id="PIRSR601019-2"/>
    </source>
</evidence>
<dbReference type="SUPFAM" id="SSF47895">
    <property type="entry name" value="Transducin (alpha subunit), insertion domain"/>
    <property type="match status" value="1"/>
</dbReference>
<keyword evidence="2 5" id="KW-0547">Nucleotide-binding</keyword>
<evidence type="ECO:0000256" key="2">
    <source>
        <dbReference type="ARBA" id="ARBA00022741"/>
    </source>
</evidence>
<dbReference type="GO" id="GO:0005834">
    <property type="term" value="C:heterotrimeric G-protein complex"/>
    <property type="evidence" value="ECO:0007669"/>
    <property type="project" value="TreeGrafter"/>
</dbReference>
<dbReference type="GO" id="GO:0046872">
    <property type="term" value="F:metal ion binding"/>
    <property type="evidence" value="ECO:0007669"/>
    <property type="project" value="UniProtKB-KW"/>
</dbReference>
<dbReference type="SUPFAM" id="SSF52540">
    <property type="entry name" value="P-loop containing nucleoside triphosphate hydrolases"/>
    <property type="match status" value="1"/>
</dbReference>
<evidence type="ECO:0000313" key="9">
    <source>
        <dbReference type="Proteomes" id="UP001175226"/>
    </source>
</evidence>
<dbReference type="PANTHER" id="PTHR10218:SF360">
    <property type="entry name" value="GUANINE NUCLEOTIDE-BINDING PROTEIN SUBUNIT ALPHA HOMOLOG"/>
    <property type="match status" value="1"/>
</dbReference>
<sequence>MDVGKCLHTGIRRRMRTTYMQGRIVPFGYSVPNTYALSIGCTFPSSPHTEEERTRREQESQDAQRISREIDEHLLETKKMLERRKRAIKMLLLDFQLAFTPIQFQNERGVWKRIVQLNLINSIKVILDALQSEWSPDNEASTSLRKEHRLLHLRLSPLLAYETAFNEILSLNPEARDICVRAGSGWKSTLSGDPPRTSVDGPRGRDILIKNDPTQVLEASADDILSLWADPAVQDVLRSREIHLQDSSGFFLDDVSRITMRDYVPTESDIVRARIRTIGVEEHHFVAESGRSLGTEKGSEFFIADVGGSRSSRASWIPYFDDVDAILFLAPLAFNLSLEEDPRVNRLEDSLQLWRAICENKLLANCTLILFLNKKDILVKTLASGVSVKRYVTSYNDPNDAPHVTKYFKDRFKSYHRKLSLHPRPFICYETSAIDTRGTQSVVLAVHDSIIRRNLAKSNLI</sequence>
<reference evidence="8" key="1">
    <citation type="submission" date="2023-06" db="EMBL/GenBank/DDBJ databases">
        <authorList>
            <consortium name="Lawrence Berkeley National Laboratory"/>
            <person name="Ahrendt S."/>
            <person name="Sahu N."/>
            <person name="Indic B."/>
            <person name="Wong-Bajracharya J."/>
            <person name="Merenyi Z."/>
            <person name="Ke H.-M."/>
            <person name="Monk M."/>
            <person name="Kocsube S."/>
            <person name="Drula E."/>
            <person name="Lipzen A."/>
            <person name="Balint B."/>
            <person name="Henrissat B."/>
            <person name="Andreopoulos B."/>
            <person name="Martin F.M."/>
            <person name="Harder C.B."/>
            <person name="Rigling D."/>
            <person name="Ford K.L."/>
            <person name="Foster G.D."/>
            <person name="Pangilinan J."/>
            <person name="Papanicolaou A."/>
            <person name="Barry K."/>
            <person name="LaButti K."/>
            <person name="Viragh M."/>
            <person name="Koriabine M."/>
            <person name="Yan M."/>
            <person name="Riley R."/>
            <person name="Champramary S."/>
            <person name="Plett K.L."/>
            <person name="Tsai I.J."/>
            <person name="Slot J."/>
            <person name="Sipos G."/>
            <person name="Plett J."/>
            <person name="Nagy L.G."/>
            <person name="Grigoriev I.V."/>
        </authorList>
    </citation>
    <scope>NUCLEOTIDE SEQUENCE</scope>
    <source>
        <strain evidence="8">FPL87.14</strain>
    </source>
</reference>
<dbReference type="GO" id="GO:0001664">
    <property type="term" value="F:G protein-coupled receptor binding"/>
    <property type="evidence" value="ECO:0007669"/>
    <property type="project" value="TreeGrafter"/>
</dbReference>
<dbReference type="SMART" id="SM00275">
    <property type="entry name" value="G_alpha"/>
    <property type="match status" value="1"/>
</dbReference>
<accession>A0AA39JSY0</accession>
<dbReference type="GO" id="GO:0005525">
    <property type="term" value="F:GTP binding"/>
    <property type="evidence" value="ECO:0007669"/>
    <property type="project" value="UniProtKB-KW"/>
</dbReference>
<dbReference type="InterPro" id="IPR011025">
    <property type="entry name" value="GproteinA_insert"/>
</dbReference>
<dbReference type="AlphaFoldDB" id="A0AA39JSY0"/>
<proteinExistence type="predicted"/>
<dbReference type="InterPro" id="IPR027417">
    <property type="entry name" value="P-loop_NTPase"/>
</dbReference>
<protein>
    <submittedName>
        <fullName evidence="8">G-alpha-domain-containing protein</fullName>
    </submittedName>
</protein>
<dbReference type="GO" id="GO:0007188">
    <property type="term" value="P:adenylate cyclase-modulating G protein-coupled receptor signaling pathway"/>
    <property type="evidence" value="ECO:0007669"/>
    <property type="project" value="TreeGrafter"/>
</dbReference>
<keyword evidence="3 5" id="KW-0342">GTP-binding</keyword>
<dbReference type="GO" id="GO:0031683">
    <property type="term" value="F:G-protein beta/gamma-subunit complex binding"/>
    <property type="evidence" value="ECO:0007669"/>
    <property type="project" value="InterPro"/>
</dbReference>
<evidence type="ECO:0000256" key="3">
    <source>
        <dbReference type="ARBA" id="ARBA00023134"/>
    </source>
</evidence>
<dbReference type="GO" id="GO:0003924">
    <property type="term" value="F:GTPase activity"/>
    <property type="evidence" value="ECO:0007669"/>
    <property type="project" value="InterPro"/>
</dbReference>
<evidence type="ECO:0000313" key="8">
    <source>
        <dbReference type="EMBL" id="KAK0447315.1"/>
    </source>
</evidence>
<evidence type="ECO:0000256" key="7">
    <source>
        <dbReference type="SAM" id="MobiDB-lite"/>
    </source>
</evidence>
<feature type="binding site" evidence="5">
    <location>
        <position position="433"/>
    </location>
    <ligand>
        <name>GTP</name>
        <dbReference type="ChEBI" id="CHEBI:37565"/>
    </ligand>
</feature>
<comment type="caution">
    <text evidence="8">The sequence shown here is derived from an EMBL/GenBank/DDBJ whole genome shotgun (WGS) entry which is preliminary data.</text>
</comment>
<dbReference type="InterPro" id="IPR001019">
    <property type="entry name" value="Gprotein_alpha_su"/>
</dbReference>
<dbReference type="EMBL" id="JAUEPT010000012">
    <property type="protein sequence ID" value="KAK0447315.1"/>
    <property type="molecule type" value="Genomic_DNA"/>
</dbReference>